<dbReference type="Proteomes" id="UP001367316">
    <property type="component" value="Unassembled WGS sequence"/>
</dbReference>
<feature type="compositionally biased region" description="Low complexity" evidence="1">
    <location>
        <begin position="710"/>
        <end position="722"/>
    </location>
</feature>
<organism evidence="3 4">
    <name type="scientific">Phyllosticta paracitricarpa</name>
    <dbReference type="NCBI Taxonomy" id="2016321"/>
    <lineage>
        <taxon>Eukaryota</taxon>
        <taxon>Fungi</taxon>
        <taxon>Dikarya</taxon>
        <taxon>Ascomycota</taxon>
        <taxon>Pezizomycotina</taxon>
        <taxon>Dothideomycetes</taxon>
        <taxon>Dothideomycetes incertae sedis</taxon>
        <taxon>Botryosphaeriales</taxon>
        <taxon>Phyllostictaceae</taxon>
        <taxon>Phyllosticta</taxon>
    </lineage>
</organism>
<feature type="compositionally biased region" description="Polar residues" evidence="1">
    <location>
        <begin position="1"/>
        <end position="10"/>
    </location>
</feature>
<feature type="region of interest" description="Disordered" evidence="1">
    <location>
        <begin position="382"/>
        <end position="403"/>
    </location>
</feature>
<feature type="compositionally biased region" description="Low complexity" evidence="1">
    <location>
        <begin position="673"/>
        <end position="698"/>
    </location>
</feature>
<proteinExistence type="predicted"/>
<protein>
    <recommendedName>
        <fullName evidence="2">DUF7082 domain-containing protein</fullName>
    </recommendedName>
</protein>
<name>A0ABR1N8Z8_9PEZI</name>
<accession>A0ABR1N8Z8</accession>
<feature type="region of interest" description="Disordered" evidence="1">
    <location>
        <begin position="250"/>
        <end position="307"/>
    </location>
</feature>
<reference evidence="3 4" key="1">
    <citation type="submission" date="2024-04" db="EMBL/GenBank/DDBJ databases">
        <title>Phyllosticta paracitricarpa is synonymous to the EU quarantine fungus P. citricarpa based on phylogenomic analyses.</title>
        <authorList>
            <consortium name="Lawrence Berkeley National Laboratory"/>
            <person name="Van ingen-buijs V.A."/>
            <person name="Van westerhoven A.C."/>
            <person name="Haridas S."/>
            <person name="Skiadas P."/>
            <person name="Martin F."/>
            <person name="Groenewald J.Z."/>
            <person name="Crous P.W."/>
            <person name="Seidl M.F."/>
        </authorList>
    </citation>
    <scope>NUCLEOTIDE SEQUENCE [LARGE SCALE GENOMIC DNA]</scope>
    <source>
        <strain evidence="3 4">CBS 141358</strain>
    </source>
</reference>
<evidence type="ECO:0000313" key="3">
    <source>
        <dbReference type="EMBL" id="KAK7611670.1"/>
    </source>
</evidence>
<evidence type="ECO:0000313" key="4">
    <source>
        <dbReference type="Proteomes" id="UP001367316"/>
    </source>
</evidence>
<sequence>MVHTSTSSLQAPVIVDEDCDPSEPASLQYGQDYRSGPLAEAGFGAALLSMSGYEKTQEPYMYDYAATRPNQEQSYPSFAQPSSFASQYSSAQARQSHGPSSAEQQMPFISASNIAARDVTTYQPAPYSSSYSRHLPEITSYSPSKALPGAKLYVYIRTPYDLATPPSLYFSVMIGNKRCEATWSKIENRGAGPYFHYAIATDIPPFDAASGYIEGQMPLLLNVDDEYGQSLGVVEVGDFTYEDPSAAYYTSPQDMSRKRKVSTDSTDYLRSPQKRVSSTQFMAPQTSRAPSVYSSTPSSDSPYMQAGTSSSYAYPATYERTPTQRSYSSYGQPPQKLSYQYSPSLNVATLPAKSSTYGSSYGASTLRSPSLYSSQLLGRTSTLPSASSLNTNPPLVRTSTIQGSTGASGLIGSSQGFNPYAMYPNSKAQLKIEGDLNGMAEGWTKDEWDAKRRLVQFRRNQNGSTINTSFKAVAPEDRTPHSICISCIWWAEKQECFVTSVDTIYLLESLVGVRFTVEEKNRIRRNLEGFRPLTVSKAKPESEEFFKIIMGFPTPKPRNIEKDVKVFPWKILSHALKKIIGKYSASYSSTAGALPTPVASGYGSGGASEGDVRHTASPRSGSSSAAASTAFASSMTSTALSPTSKASGGLGQSAGLPDLRLTVPQLGSGGSTLGQWGQQQQQQQQQQQHQHQHGGTSQYKSSWDFSYLDAPGTTAASASSTGPGPGPGAGGGGGGGGGGVGVGVGIGVGGAGAESSSVAGVGAEAGGYQQYGQRTSRS</sequence>
<comment type="caution">
    <text evidence="3">The sequence shown here is derived from an EMBL/GenBank/DDBJ whole genome shotgun (WGS) entry which is preliminary data.</text>
</comment>
<evidence type="ECO:0000256" key="1">
    <source>
        <dbReference type="SAM" id="MobiDB-lite"/>
    </source>
</evidence>
<evidence type="ECO:0000259" key="2">
    <source>
        <dbReference type="Pfam" id="PF23305"/>
    </source>
</evidence>
<feature type="region of interest" description="Disordered" evidence="1">
    <location>
        <begin position="639"/>
        <end position="778"/>
    </location>
</feature>
<feature type="region of interest" description="Disordered" evidence="1">
    <location>
        <begin position="601"/>
        <end position="624"/>
    </location>
</feature>
<feature type="compositionally biased region" description="Low complexity" evidence="1">
    <location>
        <begin position="287"/>
        <end position="302"/>
    </location>
</feature>
<dbReference type="PANTHER" id="PTHR39463:SF1">
    <property type="entry name" value="MEDUSA"/>
    <property type="match status" value="1"/>
</dbReference>
<feature type="compositionally biased region" description="Low complexity" evidence="1">
    <location>
        <begin position="753"/>
        <end position="762"/>
    </location>
</feature>
<feature type="domain" description="DUF7082" evidence="2">
    <location>
        <begin position="427"/>
        <end position="580"/>
    </location>
</feature>
<dbReference type="Pfam" id="PF23305">
    <property type="entry name" value="DUF7082"/>
    <property type="match status" value="1"/>
</dbReference>
<feature type="region of interest" description="Disordered" evidence="1">
    <location>
        <begin position="1"/>
        <end position="26"/>
    </location>
</feature>
<dbReference type="PANTHER" id="PTHR39463">
    <property type="entry name" value="MEDUSA"/>
    <property type="match status" value="1"/>
</dbReference>
<dbReference type="InterPro" id="IPR055509">
    <property type="entry name" value="DUF7082"/>
</dbReference>
<feature type="compositionally biased region" description="Polar residues" evidence="1">
    <location>
        <begin position="263"/>
        <end position="286"/>
    </location>
</feature>
<dbReference type="EMBL" id="JBBPBF010000013">
    <property type="protein sequence ID" value="KAK7611670.1"/>
    <property type="molecule type" value="Genomic_DNA"/>
</dbReference>
<feature type="compositionally biased region" description="Low complexity" evidence="1">
    <location>
        <begin position="615"/>
        <end position="624"/>
    </location>
</feature>
<keyword evidence="4" id="KW-1185">Reference proteome</keyword>
<feature type="compositionally biased region" description="Gly residues" evidence="1">
    <location>
        <begin position="727"/>
        <end position="752"/>
    </location>
</feature>
<gene>
    <name evidence="3" type="ORF">JOL62DRAFT_65531</name>
</gene>